<gene>
    <name evidence="2" type="ORF">DFH01_13485</name>
</gene>
<feature type="compositionally biased region" description="Basic residues" evidence="1">
    <location>
        <begin position="60"/>
        <end position="69"/>
    </location>
</feature>
<feature type="region of interest" description="Disordered" evidence="1">
    <location>
        <begin position="36"/>
        <end position="69"/>
    </location>
</feature>
<keyword evidence="3" id="KW-1185">Reference proteome</keyword>
<dbReference type="EMBL" id="QGNA01000003">
    <property type="protein sequence ID" value="PWS36815.1"/>
    <property type="molecule type" value="Genomic_DNA"/>
</dbReference>
<sequence length="69" mass="7772">MARLAAQPLNQHLTPHLREVCDLLARGLLRLRSRAAEEAARDAADQGERPLHFAAPQRLHANRTTRRDA</sequence>
<name>A0A317FD44_9PROT</name>
<accession>A0A317FD44</accession>
<proteinExistence type="predicted"/>
<feature type="compositionally biased region" description="Basic and acidic residues" evidence="1">
    <location>
        <begin position="36"/>
        <end position="51"/>
    </location>
</feature>
<evidence type="ECO:0000313" key="2">
    <source>
        <dbReference type="EMBL" id="PWS36815.1"/>
    </source>
</evidence>
<organism evidence="2 3">
    <name type="scientific">Falsiroseomonas bella</name>
    <dbReference type="NCBI Taxonomy" id="2184016"/>
    <lineage>
        <taxon>Bacteria</taxon>
        <taxon>Pseudomonadati</taxon>
        <taxon>Pseudomonadota</taxon>
        <taxon>Alphaproteobacteria</taxon>
        <taxon>Acetobacterales</taxon>
        <taxon>Roseomonadaceae</taxon>
        <taxon>Falsiroseomonas</taxon>
    </lineage>
</organism>
<evidence type="ECO:0000313" key="3">
    <source>
        <dbReference type="Proteomes" id="UP000245765"/>
    </source>
</evidence>
<comment type="caution">
    <text evidence="2">The sequence shown here is derived from an EMBL/GenBank/DDBJ whole genome shotgun (WGS) entry which is preliminary data.</text>
</comment>
<reference evidence="3" key="1">
    <citation type="submission" date="2018-05" db="EMBL/GenBank/DDBJ databases">
        <authorList>
            <person name="Du Z."/>
            <person name="Wang X."/>
        </authorList>
    </citation>
    <scope>NUCLEOTIDE SEQUENCE [LARGE SCALE GENOMIC DNA]</scope>
    <source>
        <strain evidence="3">CQN31</strain>
    </source>
</reference>
<protein>
    <submittedName>
        <fullName evidence="2">Uncharacterized protein</fullName>
    </submittedName>
</protein>
<dbReference type="AlphaFoldDB" id="A0A317FD44"/>
<dbReference type="Proteomes" id="UP000245765">
    <property type="component" value="Unassembled WGS sequence"/>
</dbReference>
<evidence type="ECO:0000256" key="1">
    <source>
        <dbReference type="SAM" id="MobiDB-lite"/>
    </source>
</evidence>